<keyword evidence="1" id="KW-0614">Plasmid</keyword>
<dbReference type="EMBL" id="CP019938">
    <property type="protein sequence ID" value="ARO15972.1"/>
    <property type="molecule type" value="Genomic_DNA"/>
</dbReference>
<evidence type="ECO:0000313" key="1">
    <source>
        <dbReference type="EMBL" id="ARO15972.1"/>
    </source>
</evidence>
<dbReference type="AlphaFoldDB" id="A0A1W6P396"/>
<dbReference type="KEGG" id="kro:BVG79_p1000170"/>
<name>A0A1W6P396_9RHOB</name>
<sequence length="38" mass="4087">MKVFSSRGIGAAYEAMGPAAAQQFNELLEGAREKKILC</sequence>
<keyword evidence="2" id="KW-1185">Reference proteome</keyword>
<proteinExistence type="predicted"/>
<geneLocation type="plasmid" evidence="1">
    <name>unnamed1</name>
</geneLocation>
<gene>
    <name evidence="1" type="ORF">BVG79_p1000170</name>
</gene>
<dbReference type="Proteomes" id="UP000242447">
    <property type="component" value="Plasmid unnamed1"/>
</dbReference>
<reference evidence="1 2" key="1">
    <citation type="submission" date="2017-02" db="EMBL/GenBank/DDBJ databases">
        <title>Ketogulonicigenium robustum SPU B003 Genome sequencing and assembly.</title>
        <authorList>
            <person name="Li Y."/>
            <person name="Liu L."/>
            <person name="Wang C."/>
            <person name="Zhang M."/>
            <person name="Zhang T."/>
            <person name="Zhang Y."/>
        </authorList>
    </citation>
    <scope>NUCLEOTIDE SEQUENCE [LARGE SCALE GENOMIC DNA]</scope>
    <source>
        <strain evidence="1 2">SPU_B003</strain>
        <plasmid evidence="1 2">unnamed1</plasmid>
    </source>
</reference>
<accession>A0A1W6P396</accession>
<organism evidence="1 2">
    <name type="scientific">Ketogulonicigenium robustum</name>
    <dbReference type="NCBI Taxonomy" id="92947"/>
    <lineage>
        <taxon>Bacteria</taxon>
        <taxon>Pseudomonadati</taxon>
        <taxon>Pseudomonadota</taxon>
        <taxon>Alphaproteobacteria</taxon>
        <taxon>Rhodobacterales</taxon>
        <taxon>Roseobacteraceae</taxon>
        <taxon>Ketogulonicigenium</taxon>
    </lineage>
</organism>
<protein>
    <submittedName>
        <fullName evidence="1">Uncharacterized protein</fullName>
    </submittedName>
</protein>
<evidence type="ECO:0000313" key="2">
    <source>
        <dbReference type="Proteomes" id="UP000242447"/>
    </source>
</evidence>